<organism evidence="9 10">
    <name type="scientific">Profundibacterium mesophilum KAUST100406-0324</name>
    <dbReference type="NCBI Taxonomy" id="1037889"/>
    <lineage>
        <taxon>Bacteria</taxon>
        <taxon>Pseudomonadati</taxon>
        <taxon>Pseudomonadota</taxon>
        <taxon>Alphaproteobacteria</taxon>
        <taxon>Rhodobacterales</taxon>
        <taxon>Roseobacteraceae</taxon>
        <taxon>Profundibacterium</taxon>
    </lineage>
</organism>
<evidence type="ECO:0000256" key="7">
    <source>
        <dbReference type="RuleBase" id="RU363032"/>
    </source>
</evidence>
<evidence type="ECO:0000256" key="6">
    <source>
        <dbReference type="ARBA" id="ARBA00023136"/>
    </source>
</evidence>
<feature type="transmembrane region" description="Helical" evidence="7">
    <location>
        <begin position="71"/>
        <end position="94"/>
    </location>
</feature>
<name>A0A921TD21_9RHOB</name>
<dbReference type="OrthoDB" id="5812615at2"/>
<comment type="caution">
    <text evidence="9">The sequence shown here is derived from an EMBL/GenBank/DDBJ whole genome shotgun (WGS) entry which is preliminary data.</text>
</comment>
<feature type="transmembrane region" description="Helical" evidence="7">
    <location>
        <begin position="258"/>
        <end position="282"/>
    </location>
</feature>
<evidence type="ECO:0000256" key="5">
    <source>
        <dbReference type="ARBA" id="ARBA00022989"/>
    </source>
</evidence>
<dbReference type="RefSeq" id="WP_159964479.1">
    <property type="nucleotide sequence ID" value="NZ_APKE01000014.1"/>
</dbReference>
<gene>
    <name evidence="9" type="primary">smoF</name>
    <name evidence="9" type="ORF">PMES_01064</name>
</gene>
<comment type="subcellular location">
    <subcellularLocation>
        <location evidence="1 7">Cell membrane</location>
        <topology evidence="1 7">Multi-pass membrane protein</topology>
    </subcellularLocation>
</comment>
<dbReference type="Proteomes" id="UP000698242">
    <property type="component" value="Unassembled WGS sequence"/>
</dbReference>
<dbReference type="SUPFAM" id="SSF161098">
    <property type="entry name" value="MetI-like"/>
    <property type="match status" value="1"/>
</dbReference>
<comment type="similarity">
    <text evidence="7">Belongs to the binding-protein-dependent transport system permease family.</text>
</comment>
<keyword evidence="2 7" id="KW-0813">Transport</keyword>
<evidence type="ECO:0000259" key="8">
    <source>
        <dbReference type="PROSITE" id="PS50928"/>
    </source>
</evidence>
<keyword evidence="10" id="KW-1185">Reference proteome</keyword>
<accession>A0A921TD21</accession>
<dbReference type="AlphaFoldDB" id="A0A921TD21"/>
<keyword evidence="6 7" id="KW-0472">Membrane</keyword>
<dbReference type="PANTHER" id="PTHR30193">
    <property type="entry name" value="ABC TRANSPORTER PERMEASE PROTEIN"/>
    <property type="match status" value="1"/>
</dbReference>
<reference evidence="9" key="1">
    <citation type="submission" date="2013-03" db="EMBL/GenBank/DDBJ databases">
        <title>Genome Sequence of the Profundibacterium mesophilum strain KAUST100406-0324T from Red Sea, a novel genus in the family Rhodobacteraceae.</title>
        <authorList>
            <person name="Essack M."/>
            <person name="Alam I."/>
            <person name="Lafi F."/>
            <person name="Alawi W."/>
            <person name="Kamanu F."/>
            <person name="Al-Suwailem A."/>
            <person name="Lee O.O."/>
            <person name="Xu Y."/>
            <person name="Bajic V."/>
            <person name="Qian P.-Y."/>
            <person name="Archer J."/>
        </authorList>
    </citation>
    <scope>NUCLEOTIDE SEQUENCE</scope>
    <source>
        <strain evidence="9">KAUST100406-0324</strain>
    </source>
</reference>
<dbReference type="InterPro" id="IPR035906">
    <property type="entry name" value="MetI-like_sf"/>
</dbReference>
<evidence type="ECO:0000313" key="9">
    <source>
        <dbReference type="EMBL" id="KAF0676333.1"/>
    </source>
</evidence>
<sequence length="288" mass="31633">MATQHSRSAARLMMAPAVILLLGWMLVPLTMTLYFSFKKYLPLRGGDLGWAGFDNYVRFVTSSAFWPSVQATLVIVGGVLLITVALGIVLALLLDQPMWGQGVVRILVIAPFFVMPTVSALVWKNMFMDPVNGLFAHLWAFFGAQPIEWLSQASLASIILIVSWQWLPFATLILLTAIQSLDSEQLEASEMDGAPPLSRFMWIILPHLARAITIVVLIQTIFLLSIFAEIFVTTGGAFGSRTLTYLIYQRVLESLNVGLGSAGGIYAVILANIIAIFLMRIVGKNLDA</sequence>
<dbReference type="GO" id="GO:0005886">
    <property type="term" value="C:plasma membrane"/>
    <property type="evidence" value="ECO:0007669"/>
    <property type="project" value="UniProtKB-SubCell"/>
</dbReference>
<proteinExistence type="inferred from homology"/>
<evidence type="ECO:0000313" key="10">
    <source>
        <dbReference type="Proteomes" id="UP000698242"/>
    </source>
</evidence>
<keyword evidence="4 7" id="KW-0812">Transmembrane</keyword>
<feature type="transmembrane region" description="Helical" evidence="7">
    <location>
        <begin position="12"/>
        <end position="37"/>
    </location>
</feature>
<evidence type="ECO:0000256" key="3">
    <source>
        <dbReference type="ARBA" id="ARBA00022475"/>
    </source>
</evidence>
<dbReference type="Gene3D" id="1.10.3720.10">
    <property type="entry name" value="MetI-like"/>
    <property type="match status" value="1"/>
</dbReference>
<dbReference type="EMBL" id="APKE01000014">
    <property type="protein sequence ID" value="KAF0676333.1"/>
    <property type="molecule type" value="Genomic_DNA"/>
</dbReference>
<dbReference type="CDD" id="cd06261">
    <property type="entry name" value="TM_PBP2"/>
    <property type="match status" value="1"/>
</dbReference>
<keyword evidence="5 7" id="KW-1133">Transmembrane helix</keyword>
<protein>
    <submittedName>
        <fullName evidence="9">ABC sorbitolmannitol transporter inner membrane subunit</fullName>
    </submittedName>
</protein>
<feature type="domain" description="ABC transmembrane type-1" evidence="8">
    <location>
        <begin position="69"/>
        <end position="278"/>
    </location>
</feature>
<dbReference type="PROSITE" id="PS50928">
    <property type="entry name" value="ABC_TM1"/>
    <property type="match status" value="1"/>
</dbReference>
<evidence type="ECO:0000256" key="4">
    <source>
        <dbReference type="ARBA" id="ARBA00022692"/>
    </source>
</evidence>
<evidence type="ECO:0000256" key="2">
    <source>
        <dbReference type="ARBA" id="ARBA00022448"/>
    </source>
</evidence>
<dbReference type="InterPro" id="IPR000515">
    <property type="entry name" value="MetI-like"/>
</dbReference>
<dbReference type="GO" id="GO:0055085">
    <property type="term" value="P:transmembrane transport"/>
    <property type="evidence" value="ECO:0007669"/>
    <property type="project" value="InterPro"/>
</dbReference>
<evidence type="ECO:0000256" key="1">
    <source>
        <dbReference type="ARBA" id="ARBA00004651"/>
    </source>
</evidence>
<feature type="transmembrane region" description="Helical" evidence="7">
    <location>
        <begin position="106"/>
        <end position="123"/>
    </location>
</feature>
<feature type="transmembrane region" description="Helical" evidence="7">
    <location>
        <begin position="208"/>
        <end position="238"/>
    </location>
</feature>
<dbReference type="InterPro" id="IPR051393">
    <property type="entry name" value="ABC_transporter_permease"/>
</dbReference>
<feature type="transmembrane region" description="Helical" evidence="7">
    <location>
        <begin position="155"/>
        <end position="178"/>
    </location>
</feature>
<dbReference type="PANTHER" id="PTHR30193:SF45">
    <property type="entry name" value="ABC TRANSPORTER PERMEASE PROTEIN"/>
    <property type="match status" value="1"/>
</dbReference>
<keyword evidence="3" id="KW-1003">Cell membrane</keyword>
<dbReference type="Pfam" id="PF00528">
    <property type="entry name" value="BPD_transp_1"/>
    <property type="match status" value="1"/>
</dbReference>